<evidence type="ECO:0000313" key="1">
    <source>
        <dbReference type="EMBL" id="KAF5093232.1"/>
    </source>
</evidence>
<protein>
    <submittedName>
        <fullName evidence="1">Uncharacterized protein</fullName>
    </submittedName>
</protein>
<reference evidence="1 2" key="1">
    <citation type="journal article" date="2020" name="Front. Microbiol.">
        <title>Phenotypic and Genetic Characterization of the Cheese Ripening Yeast Geotrichum candidum.</title>
        <authorList>
            <person name="Perkins V."/>
            <person name="Vignola S."/>
            <person name="Lessard M.H."/>
            <person name="Plante P.L."/>
            <person name="Corbeil J."/>
            <person name="Dugat-Bony E."/>
            <person name="Frenette M."/>
            <person name="Labrie S."/>
        </authorList>
    </citation>
    <scope>NUCLEOTIDE SEQUENCE [LARGE SCALE GENOMIC DNA]</scope>
    <source>
        <strain evidence="1 2">LMA-1147</strain>
    </source>
</reference>
<sequence length="586" mass="65055">MAQPQFFARTPKSVTLQSSVPEFKSLSGFTPADGARMSIYSPNGKYFAYSTSENIQIVDPETGAIVQTFVSPNIIDIAFSPRGSYFMTWERPKREETSGNFAPNLRLWNVITGEYIRAFTQKNQAGWKLQFSFDEKYAARLVTNEVEFYDTTNFKSSWARLKVEGVSAFSLSPGQNYSVAVFTPEISGRPASVKVYQIPNFKQPVSQKTFFKAEKAEMKWNKLGTALLVLGSTEVDKSGKSYYGETNLYLLGIAGSYDSRIQLDKEGTIHDFTWSPNSREFGVVYGYMPSKTTIFDARGNVVHSFPVAPKNTLLFSPHGRFILVAGFGNLQGGVDIYDRQKQFVKVSSFEAANTVGCEWCPNGQYVLTSTTSPRLRVDNSIKLWHYTGKLIYYKEYPELFSAAWRPQDVGLYPIRSTLELAPEPHASAATAPGTKAGASTESKPKGAYVPPHARNRIKSPNSVTTATQFQKDFAAAAQANANANKPLSKTALKNKKKRENKKKAEEDKLDDTDAVDVTAAAAVDASSTSTISPEEKKIRSLLKKLRAIQDLKTRQVNGDKLEDTQVKKIATEDAVRKELTSLGWSE</sequence>
<keyword evidence="2" id="KW-1185">Reference proteome</keyword>
<dbReference type="Proteomes" id="UP000744676">
    <property type="component" value="Unassembled WGS sequence"/>
</dbReference>
<dbReference type="EMBL" id="QVQA01000261">
    <property type="protein sequence ID" value="KAF5093232.1"/>
    <property type="molecule type" value="Genomic_DNA"/>
</dbReference>
<accession>A0ACB6UZB0</accession>
<proteinExistence type="predicted"/>
<gene>
    <name evidence="1" type="ORF">D0Z00_004169</name>
</gene>
<name>A0ACB6UZB0_9ASCO</name>
<organism evidence="1 2">
    <name type="scientific">Geotrichum galactomycetum</name>
    <dbReference type="NCBI Taxonomy" id="27317"/>
    <lineage>
        <taxon>Eukaryota</taxon>
        <taxon>Fungi</taxon>
        <taxon>Dikarya</taxon>
        <taxon>Ascomycota</taxon>
        <taxon>Saccharomycotina</taxon>
        <taxon>Dipodascomycetes</taxon>
        <taxon>Dipodascales</taxon>
        <taxon>Dipodascaceae</taxon>
        <taxon>Geotrichum</taxon>
    </lineage>
</organism>
<evidence type="ECO:0000313" key="2">
    <source>
        <dbReference type="Proteomes" id="UP000744676"/>
    </source>
</evidence>
<comment type="caution">
    <text evidence="1">The sequence shown here is derived from an EMBL/GenBank/DDBJ whole genome shotgun (WGS) entry which is preliminary data.</text>
</comment>